<evidence type="ECO:0000256" key="12">
    <source>
        <dbReference type="ARBA" id="ARBA00023136"/>
    </source>
</evidence>
<dbReference type="AlphaFoldDB" id="A0AAN9VPY5"/>
<comment type="catalytic activity">
    <reaction evidence="13">
        <text>a 1,2-diacyl-sn-glycerol + H2O = a 2-acylglycerol + a fatty acid + H(+)</text>
        <dbReference type="Rhea" id="RHEA:33275"/>
        <dbReference type="ChEBI" id="CHEBI:15377"/>
        <dbReference type="ChEBI" id="CHEBI:15378"/>
        <dbReference type="ChEBI" id="CHEBI:17389"/>
        <dbReference type="ChEBI" id="CHEBI:17815"/>
        <dbReference type="ChEBI" id="CHEBI:28868"/>
        <dbReference type="EC" id="3.1.1.116"/>
    </reaction>
    <physiologicalReaction direction="left-to-right" evidence="13">
        <dbReference type="Rhea" id="RHEA:33276"/>
    </physiologicalReaction>
</comment>
<evidence type="ECO:0000256" key="2">
    <source>
        <dbReference type="ARBA" id="ARBA00004651"/>
    </source>
</evidence>
<keyword evidence="4" id="KW-0597">Phosphoprotein</keyword>
<dbReference type="PANTHER" id="PTHR45792">
    <property type="entry name" value="DIACYLGLYCEROL LIPASE HOMOLOG-RELATED"/>
    <property type="match status" value="1"/>
</dbReference>
<evidence type="ECO:0000256" key="13">
    <source>
        <dbReference type="ARBA" id="ARBA00024531"/>
    </source>
</evidence>
<evidence type="ECO:0000256" key="11">
    <source>
        <dbReference type="ARBA" id="ARBA00023098"/>
    </source>
</evidence>
<evidence type="ECO:0000256" key="8">
    <source>
        <dbReference type="ARBA" id="ARBA00022837"/>
    </source>
</evidence>
<dbReference type="GO" id="GO:0005886">
    <property type="term" value="C:plasma membrane"/>
    <property type="evidence" value="ECO:0007669"/>
    <property type="project" value="UniProtKB-SubCell"/>
</dbReference>
<organism evidence="18 19">
    <name type="scientific">Gryllus longicercus</name>
    <dbReference type="NCBI Taxonomy" id="2509291"/>
    <lineage>
        <taxon>Eukaryota</taxon>
        <taxon>Metazoa</taxon>
        <taxon>Ecdysozoa</taxon>
        <taxon>Arthropoda</taxon>
        <taxon>Hexapoda</taxon>
        <taxon>Insecta</taxon>
        <taxon>Pterygota</taxon>
        <taxon>Neoptera</taxon>
        <taxon>Polyneoptera</taxon>
        <taxon>Orthoptera</taxon>
        <taxon>Ensifera</taxon>
        <taxon>Gryllidea</taxon>
        <taxon>Grylloidea</taxon>
        <taxon>Gryllidae</taxon>
        <taxon>Gryllinae</taxon>
        <taxon>Gryllus</taxon>
    </lineage>
</organism>
<dbReference type="GO" id="GO:0004806">
    <property type="term" value="F:triacylglycerol lipase activity"/>
    <property type="evidence" value="ECO:0007669"/>
    <property type="project" value="TreeGrafter"/>
</dbReference>
<reference evidence="18 19" key="1">
    <citation type="submission" date="2024-03" db="EMBL/GenBank/DDBJ databases">
        <title>The genome assembly and annotation of the cricket Gryllus longicercus Weissman &amp; Gray.</title>
        <authorList>
            <person name="Szrajer S."/>
            <person name="Gray D."/>
            <person name="Ylla G."/>
        </authorList>
    </citation>
    <scope>NUCLEOTIDE SEQUENCE [LARGE SCALE GENOMIC DNA]</scope>
    <source>
        <strain evidence="18">DAG 2021-001</strain>
        <tissue evidence="18">Whole body minus gut</tissue>
    </source>
</reference>
<dbReference type="Pfam" id="PF01764">
    <property type="entry name" value="Lipase_3"/>
    <property type="match status" value="1"/>
</dbReference>
<keyword evidence="3" id="KW-1003">Cell membrane</keyword>
<dbReference type="PANTHER" id="PTHR45792:SF2">
    <property type="entry name" value="DIACYLGLYCEROL LIPASE-BETA"/>
    <property type="match status" value="1"/>
</dbReference>
<keyword evidence="8" id="KW-0106">Calcium</keyword>
<evidence type="ECO:0000256" key="4">
    <source>
        <dbReference type="ARBA" id="ARBA00022553"/>
    </source>
</evidence>
<comment type="subcellular location">
    <subcellularLocation>
        <location evidence="2">Cell membrane</location>
        <topology evidence="2">Multi-pass membrane protein</topology>
    </subcellularLocation>
</comment>
<feature type="transmembrane region" description="Helical" evidence="16">
    <location>
        <begin position="112"/>
        <end position="134"/>
    </location>
</feature>
<keyword evidence="19" id="KW-1185">Reference proteome</keyword>
<evidence type="ECO:0000256" key="6">
    <source>
        <dbReference type="ARBA" id="ARBA00022723"/>
    </source>
</evidence>
<feature type="transmembrane region" description="Helical" evidence="16">
    <location>
        <begin position="154"/>
        <end position="173"/>
    </location>
</feature>
<proteinExistence type="predicted"/>
<feature type="region of interest" description="Disordered" evidence="15">
    <location>
        <begin position="182"/>
        <end position="208"/>
    </location>
</feature>
<feature type="transmembrane region" description="Helical" evidence="16">
    <location>
        <begin position="69"/>
        <end position="91"/>
    </location>
</feature>
<comment type="caution">
    <text evidence="18">The sequence shown here is derived from an EMBL/GenBank/DDBJ whole genome shotgun (WGS) entry which is preliminary data.</text>
</comment>
<keyword evidence="11" id="KW-0443">Lipid metabolism</keyword>
<dbReference type="InterPro" id="IPR002921">
    <property type="entry name" value="Fungal_lipase-type"/>
</dbReference>
<accession>A0AAN9VPY5</accession>
<keyword evidence="12 16" id="KW-0472">Membrane</keyword>
<dbReference type="GO" id="GO:0019369">
    <property type="term" value="P:arachidonate metabolic process"/>
    <property type="evidence" value="ECO:0007669"/>
    <property type="project" value="TreeGrafter"/>
</dbReference>
<dbReference type="InterPro" id="IPR052214">
    <property type="entry name" value="DAG_Lipase-Related"/>
</dbReference>
<dbReference type="Gene3D" id="3.40.50.1820">
    <property type="entry name" value="alpha/beta hydrolase"/>
    <property type="match status" value="1"/>
</dbReference>
<evidence type="ECO:0000256" key="15">
    <source>
        <dbReference type="SAM" id="MobiDB-lite"/>
    </source>
</evidence>
<evidence type="ECO:0000256" key="1">
    <source>
        <dbReference type="ARBA" id="ARBA00001913"/>
    </source>
</evidence>
<evidence type="ECO:0000259" key="17">
    <source>
        <dbReference type="Pfam" id="PF01764"/>
    </source>
</evidence>
<dbReference type="InterPro" id="IPR029058">
    <property type="entry name" value="AB_hydrolase_fold"/>
</dbReference>
<feature type="transmembrane region" description="Helical" evidence="16">
    <location>
        <begin position="474"/>
        <end position="493"/>
    </location>
</feature>
<feature type="compositionally biased region" description="Pro residues" evidence="15">
    <location>
        <begin position="184"/>
        <end position="193"/>
    </location>
</feature>
<evidence type="ECO:0000256" key="3">
    <source>
        <dbReference type="ARBA" id="ARBA00022475"/>
    </source>
</evidence>
<dbReference type="EC" id="3.1.1.116" evidence="14"/>
<keyword evidence="7" id="KW-0378">Hydrolase</keyword>
<evidence type="ECO:0000256" key="16">
    <source>
        <dbReference type="SAM" id="Phobius"/>
    </source>
</evidence>
<evidence type="ECO:0000256" key="7">
    <source>
        <dbReference type="ARBA" id="ARBA00022801"/>
    </source>
</evidence>
<dbReference type="GO" id="GO:0046872">
    <property type="term" value="F:metal ion binding"/>
    <property type="evidence" value="ECO:0007669"/>
    <property type="project" value="UniProtKB-KW"/>
</dbReference>
<comment type="cofactor">
    <cofactor evidence="1">
        <name>Ca(2+)</name>
        <dbReference type="ChEBI" id="CHEBI:29108"/>
    </cofactor>
</comment>
<name>A0AAN9VPY5_9ORTH</name>
<dbReference type="EMBL" id="JAZDUA010000333">
    <property type="protein sequence ID" value="KAK7794443.1"/>
    <property type="molecule type" value="Genomic_DNA"/>
</dbReference>
<evidence type="ECO:0000256" key="9">
    <source>
        <dbReference type="ARBA" id="ARBA00022963"/>
    </source>
</evidence>
<dbReference type="Proteomes" id="UP001378592">
    <property type="component" value="Unassembled WGS sequence"/>
</dbReference>
<evidence type="ECO:0000313" key="19">
    <source>
        <dbReference type="Proteomes" id="UP001378592"/>
    </source>
</evidence>
<feature type="domain" description="Fungal lipase-type" evidence="17">
    <location>
        <begin position="408"/>
        <end position="538"/>
    </location>
</feature>
<evidence type="ECO:0000256" key="5">
    <source>
        <dbReference type="ARBA" id="ARBA00022692"/>
    </source>
</evidence>
<keyword evidence="10 16" id="KW-1133">Transmembrane helix</keyword>
<keyword evidence="5 16" id="KW-0812">Transmembrane</keyword>
<evidence type="ECO:0000256" key="10">
    <source>
        <dbReference type="ARBA" id="ARBA00022989"/>
    </source>
</evidence>
<keyword evidence="6" id="KW-0479">Metal-binding</keyword>
<gene>
    <name evidence="18" type="ORF">R5R35_003811</name>
</gene>
<keyword evidence="9" id="KW-0442">Lipid degradation</keyword>
<dbReference type="CDD" id="cd00519">
    <property type="entry name" value="Lipase_3"/>
    <property type="match status" value="1"/>
</dbReference>
<feature type="transmembrane region" description="Helical" evidence="16">
    <location>
        <begin position="30"/>
        <end position="49"/>
    </location>
</feature>
<dbReference type="GO" id="GO:0046340">
    <property type="term" value="P:diacylglycerol catabolic process"/>
    <property type="evidence" value="ECO:0007669"/>
    <property type="project" value="TreeGrafter"/>
</dbReference>
<sequence>MPALRLLGRRWLVATDDLVFPGLFEFVYRLIWLVLVALVAWSLGAGWGWGGGGGGAGATCTDEEGGAAVRAYLCGELLLIALAMALLAALVNRSAQGSVMDARARRHVPALLTAKVLLIVPEVAWNILGTLWAFSDTVQCSNEEGFTKAVIEAMVLFNWVQLALTLLGLALVFDPLGSSRLVAPAPPPPPPSPGADGDAPPQEDPAQEEARHRRLTSLWIRRFQWVFCWVRRDEHCHEAFQHIASLFSALLRNTDIVPSDMMAALVLLRVMQKRETRELRRLQLLEKDQPKYYLDTREVFAETPSWMSLDHALHFLKMSMAAYGWPFVMYQYPATGLFRMCPHMTCCACFRCKATEVKDDNCCLCHLAGVRYTSQVDYEDIIYASFSNDMCQLPFFVLADHKTSSIAIVVRGSISLRDVFTDLIAGADLFEAPGLPENSMAHRGISLAAYYILKTLETSGALEKAFILYPHYKLVLTGHSLGAGVSVLLALLLRPRYPDLKVYAISPPAGLLSREAARVTEEFTFSVGIGDDFVMRLSVDSIENIRTNALRVLKFCKLPKYRIMLNGFGYAIFGIPTRDLESTWKNDLPTPSTPGQLPLLLNTPPTSSSDDSLLFVRDISQRRFSRTHLYIPGKILHITRRKKTKQERKTNTGGPTYEMRWAVAEEFTEFRIMPRMILDHLPDNIYKAFETVLDEQKQIRKRVPTVAVL</sequence>
<dbReference type="GO" id="GO:0005737">
    <property type="term" value="C:cytoplasm"/>
    <property type="evidence" value="ECO:0007669"/>
    <property type="project" value="TreeGrafter"/>
</dbReference>
<protein>
    <recommendedName>
        <fullName evidence="14">sn-1-specific diacylglycerol lipase</fullName>
        <ecNumber evidence="14">3.1.1.116</ecNumber>
    </recommendedName>
</protein>
<evidence type="ECO:0000313" key="18">
    <source>
        <dbReference type="EMBL" id="KAK7794443.1"/>
    </source>
</evidence>
<dbReference type="GO" id="GO:0022008">
    <property type="term" value="P:neurogenesis"/>
    <property type="evidence" value="ECO:0007669"/>
    <property type="project" value="TreeGrafter"/>
</dbReference>
<evidence type="ECO:0000256" key="14">
    <source>
        <dbReference type="ARBA" id="ARBA00026104"/>
    </source>
</evidence>
<dbReference type="SUPFAM" id="SSF53474">
    <property type="entry name" value="alpha/beta-Hydrolases"/>
    <property type="match status" value="1"/>
</dbReference>